<dbReference type="RefSeq" id="WP_091610391.1">
    <property type="nucleotide sequence ID" value="NZ_FNNC01000001.1"/>
</dbReference>
<comment type="similarity">
    <text evidence="6 7">Belongs to the class I-like SAM-binding methyltransferase superfamily. C5-methyltransferase family.</text>
</comment>
<dbReference type="PANTHER" id="PTHR10629:SF52">
    <property type="entry name" value="DNA (CYTOSINE-5)-METHYLTRANSFERASE 1"/>
    <property type="match status" value="1"/>
</dbReference>
<sequence length="468" mass="53523">MLENYLSSLSYKSIQVVDLFSGCGGLSYGFKEAGCEIVSGIELDTEAAITASYNLHWKEGVDREHFCKDIRNVNIKEIKQTIDYSRPLMVIGGPPCQAYSRAGIAKLRSLGEDRIHTKDGRGMLYQDFINFAIELNADWVVMENVLEATNYGGKNIPEIACEILKSNSYSAGWTILNAADFGVPQTRERVFMVASKNKEVGVNILPAPTHKAINNKITQGKKRINKFKNLPFFLEPKEPRKPINEWVSTREALSDLPSLHKSSKSNYRYYPLNVNLPYISEPENSFQRLMRRKKSVSDSVVTGHGYRKTLRDFPIFERMEPGDNYLKAHEIAEDIFEKHCERYEINPSKHYKLYEEEKKKFVPPYSRDKFFGKWTKLHPDLTSHTLTAHLSTDTYSHIHPWESRGISVREAARLQSFPDDFIFQCGMSEAYKQIGNAVPPLLAKALASSICDFEFQTEIDSKVSEMRK</sequence>
<dbReference type="EMBL" id="FNNC01000001">
    <property type="protein sequence ID" value="SDW06015.1"/>
    <property type="molecule type" value="Genomic_DNA"/>
</dbReference>
<dbReference type="GO" id="GO:0009307">
    <property type="term" value="P:DNA restriction-modification system"/>
    <property type="evidence" value="ECO:0007669"/>
    <property type="project" value="UniProtKB-KW"/>
</dbReference>
<dbReference type="Gene3D" id="3.90.120.10">
    <property type="entry name" value="DNA Methylase, subunit A, domain 2"/>
    <property type="match status" value="1"/>
</dbReference>
<dbReference type="PRINTS" id="PR00105">
    <property type="entry name" value="C5METTRFRASE"/>
</dbReference>
<evidence type="ECO:0000256" key="3">
    <source>
        <dbReference type="ARBA" id="ARBA00022679"/>
    </source>
</evidence>
<evidence type="ECO:0000256" key="7">
    <source>
        <dbReference type="RuleBase" id="RU000416"/>
    </source>
</evidence>
<accession>A0A1H2QFZ2</accession>
<dbReference type="EC" id="2.1.1.37" evidence="1"/>
<dbReference type="InterPro" id="IPR029063">
    <property type="entry name" value="SAM-dependent_MTases_sf"/>
</dbReference>
<gene>
    <name evidence="8" type="ORF">SAMN05421781_0302</name>
</gene>
<organism evidence="8 9">
    <name type="scientific">Marinococcus luteus</name>
    <dbReference type="NCBI Taxonomy" id="1122204"/>
    <lineage>
        <taxon>Bacteria</taxon>
        <taxon>Bacillati</taxon>
        <taxon>Bacillota</taxon>
        <taxon>Bacilli</taxon>
        <taxon>Bacillales</taxon>
        <taxon>Bacillaceae</taxon>
        <taxon>Marinococcus</taxon>
    </lineage>
</organism>
<dbReference type="GO" id="GO:0003886">
    <property type="term" value="F:DNA (cytosine-5-)-methyltransferase activity"/>
    <property type="evidence" value="ECO:0007669"/>
    <property type="project" value="UniProtKB-EC"/>
</dbReference>
<evidence type="ECO:0000256" key="2">
    <source>
        <dbReference type="ARBA" id="ARBA00022603"/>
    </source>
</evidence>
<dbReference type="GO" id="GO:0003677">
    <property type="term" value="F:DNA binding"/>
    <property type="evidence" value="ECO:0007669"/>
    <property type="project" value="TreeGrafter"/>
</dbReference>
<dbReference type="SUPFAM" id="SSF53335">
    <property type="entry name" value="S-adenosyl-L-methionine-dependent methyltransferases"/>
    <property type="match status" value="1"/>
</dbReference>
<dbReference type="InterPro" id="IPR001525">
    <property type="entry name" value="C5_MeTfrase"/>
</dbReference>
<dbReference type="GO" id="GO:0032259">
    <property type="term" value="P:methylation"/>
    <property type="evidence" value="ECO:0007669"/>
    <property type="project" value="UniProtKB-KW"/>
</dbReference>
<keyword evidence="3 6" id="KW-0808">Transferase</keyword>
<evidence type="ECO:0000256" key="1">
    <source>
        <dbReference type="ARBA" id="ARBA00011975"/>
    </source>
</evidence>
<keyword evidence="4 6" id="KW-0949">S-adenosyl-L-methionine</keyword>
<dbReference type="NCBIfam" id="TIGR00675">
    <property type="entry name" value="dcm"/>
    <property type="match status" value="1"/>
</dbReference>
<evidence type="ECO:0000313" key="8">
    <source>
        <dbReference type="EMBL" id="SDW06015.1"/>
    </source>
</evidence>
<reference evidence="8 9" key="1">
    <citation type="submission" date="2016-10" db="EMBL/GenBank/DDBJ databases">
        <authorList>
            <person name="de Groot N.N."/>
        </authorList>
    </citation>
    <scope>NUCLEOTIDE SEQUENCE [LARGE SCALE GENOMIC DNA]</scope>
    <source>
        <strain evidence="8 9">DSM 23126</strain>
    </source>
</reference>
<dbReference type="Proteomes" id="UP000199488">
    <property type="component" value="Unassembled WGS sequence"/>
</dbReference>
<dbReference type="OrthoDB" id="9813719at2"/>
<dbReference type="InterPro" id="IPR050390">
    <property type="entry name" value="C5-Methyltransferase"/>
</dbReference>
<evidence type="ECO:0000256" key="6">
    <source>
        <dbReference type="PROSITE-ProRule" id="PRU01016"/>
    </source>
</evidence>
<keyword evidence="5" id="KW-0680">Restriction system</keyword>
<dbReference type="PROSITE" id="PS00095">
    <property type="entry name" value="C5_MTASE_2"/>
    <property type="match status" value="1"/>
</dbReference>
<evidence type="ECO:0000256" key="5">
    <source>
        <dbReference type="ARBA" id="ARBA00022747"/>
    </source>
</evidence>
<dbReference type="InterPro" id="IPR031303">
    <property type="entry name" value="C5_meth_CS"/>
</dbReference>
<keyword evidence="2 6" id="KW-0489">Methyltransferase</keyword>
<feature type="active site" evidence="6">
    <location>
        <position position="96"/>
    </location>
</feature>
<dbReference type="GO" id="GO:0044027">
    <property type="term" value="P:negative regulation of gene expression via chromosomal CpG island methylation"/>
    <property type="evidence" value="ECO:0007669"/>
    <property type="project" value="TreeGrafter"/>
</dbReference>
<evidence type="ECO:0000313" key="9">
    <source>
        <dbReference type="Proteomes" id="UP000199488"/>
    </source>
</evidence>
<evidence type="ECO:0000256" key="4">
    <source>
        <dbReference type="ARBA" id="ARBA00022691"/>
    </source>
</evidence>
<dbReference type="PROSITE" id="PS51679">
    <property type="entry name" value="SAM_MT_C5"/>
    <property type="match status" value="1"/>
</dbReference>
<dbReference type="Pfam" id="PF00145">
    <property type="entry name" value="DNA_methylase"/>
    <property type="match status" value="1"/>
</dbReference>
<keyword evidence="9" id="KW-1185">Reference proteome</keyword>
<dbReference type="AlphaFoldDB" id="A0A1H2QFZ2"/>
<dbReference type="Gene3D" id="3.40.50.150">
    <property type="entry name" value="Vaccinia Virus protein VP39"/>
    <property type="match status" value="1"/>
</dbReference>
<protein>
    <recommendedName>
        <fullName evidence="1">DNA (cytosine-5-)-methyltransferase</fullName>
        <ecNumber evidence="1">2.1.1.37</ecNumber>
    </recommendedName>
</protein>
<dbReference type="PANTHER" id="PTHR10629">
    <property type="entry name" value="CYTOSINE-SPECIFIC METHYLTRANSFERASE"/>
    <property type="match status" value="1"/>
</dbReference>
<name>A0A1H2QFZ2_9BACI</name>
<dbReference type="STRING" id="1122204.SAMN05421781_0302"/>
<proteinExistence type="inferred from homology"/>